<dbReference type="AlphaFoldDB" id="A0AB39N9T5"/>
<protein>
    <submittedName>
        <fullName evidence="1">Uncharacterized protein</fullName>
    </submittedName>
</protein>
<dbReference type="EMBL" id="CP163432">
    <property type="protein sequence ID" value="XDQ14525.1"/>
    <property type="molecule type" value="Genomic_DNA"/>
</dbReference>
<proteinExistence type="predicted"/>
<sequence length="97" mass="10351">MTLAQGCAIPQQSPPVDLLDAPLPQLLAAHRVELVDSSITDRTFFGALVERRDGSLILSMPTGRSPFERDTAARMLLAEGLGLDAPPLPEPFAVSRG</sequence>
<dbReference type="RefSeq" id="WP_369274487.1">
    <property type="nucleotide sequence ID" value="NZ_CP163432.1"/>
</dbReference>
<accession>A0AB39N9T5</accession>
<evidence type="ECO:0000313" key="1">
    <source>
        <dbReference type="EMBL" id="XDQ14525.1"/>
    </source>
</evidence>
<gene>
    <name evidence="1" type="ORF">AB5J55_35210</name>
</gene>
<name>A0AB39N9T5_9ACTN</name>
<reference evidence="1" key="1">
    <citation type="submission" date="2024-07" db="EMBL/GenBank/DDBJ databases">
        <authorList>
            <person name="Yu S.T."/>
        </authorList>
    </citation>
    <scope>NUCLEOTIDE SEQUENCE</scope>
    <source>
        <strain evidence="1">R11</strain>
    </source>
</reference>
<organism evidence="1">
    <name type="scientific">Streptomyces sp. R11</name>
    <dbReference type="NCBI Taxonomy" id="3238625"/>
    <lineage>
        <taxon>Bacteria</taxon>
        <taxon>Bacillati</taxon>
        <taxon>Actinomycetota</taxon>
        <taxon>Actinomycetes</taxon>
        <taxon>Kitasatosporales</taxon>
        <taxon>Streptomycetaceae</taxon>
        <taxon>Streptomyces</taxon>
    </lineage>
</organism>